<dbReference type="PANTHER" id="PTHR31147:SF61">
    <property type="entry name" value="ACYL TRANSFERASE 15"/>
    <property type="match status" value="1"/>
</dbReference>
<keyword evidence="3" id="KW-1185">Reference proteome</keyword>
<proteinExistence type="inferred from homology"/>
<dbReference type="InterPro" id="IPR050898">
    <property type="entry name" value="Plant_acyltransferase"/>
</dbReference>
<dbReference type="AlphaFoldDB" id="A0AAV5CMG8"/>
<evidence type="ECO:0000313" key="2">
    <source>
        <dbReference type="EMBL" id="GJM99096.1"/>
    </source>
</evidence>
<reference evidence="2" key="1">
    <citation type="journal article" date="2018" name="DNA Res.">
        <title>Multiple hybrid de novo genome assembly of finger millet, an orphan allotetraploid crop.</title>
        <authorList>
            <person name="Hatakeyama M."/>
            <person name="Aluri S."/>
            <person name="Balachadran M.T."/>
            <person name="Sivarajan S.R."/>
            <person name="Patrignani A."/>
            <person name="Gruter S."/>
            <person name="Poveda L."/>
            <person name="Shimizu-Inatsugi R."/>
            <person name="Baeten J."/>
            <person name="Francoijs K.J."/>
            <person name="Nataraja K.N."/>
            <person name="Reddy Y.A.N."/>
            <person name="Phadnis S."/>
            <person name="Ravikumar R.L."/>
            <person name="Schlapbach R."/>
            <person name="Sreeman S.M."/>
            <person name="Shimizu K.K."/>
        </authorList>
    </citation>
    <scope>NUCLEOTIDE SEQUENCE</scope>
</reference>
<dbReference type="Proteomes" id="UP001054889">
    <property type="component" value="Unassembled WGS sequence"/>
</dbReference>
<gene>
    <name evidence="2" type="primary">ga16163</name>
    <name evidence="2" type="ORF">PR202_ga16163</name>
</gene>
<evidence type="ECO:0000256" key="1">
    <source>
        <dbReference type="ARBA" id="ARBA00009861"/>
    </source>
</evidence>
<dbReference type="PANTHER" id="PTHR31147">
    <property type="entry name" value="ACYL TRANSFERASE 4"/>
    <property type="match status" value="1"/>
</dbReference>
<dbReference type="Gene3D" id="3.30.559.10">
    <property type="entry name" value="Chloramphenicol acetyltransferase-like domain"/>
    <property type="match status" value="2"/>
</dbReference>
<dbReference type="GO" id="GO:0016747">
    <property type="term" value="F:acyltransferase activity, transferring groups other than amino-acyl groups"/>
    <property type="evidence" value="ECO:0007669"/>
    <property type="project" value="UniProtKB-ARBA"/>
</dbReference>
<organism evidence="2 3">
    <name type="scientific">Eleusine coracana subsp. coracana</name>
    <dbReference type="NCBI Taxonomy" id="191504"/>
    <lineage>
        <taxon>Eukaryota</taxon>
        <taxon>Viridiplantae</taxon>
        <taxon>Streptophyta</taxon>
        <taxon>Embryophyta</taxon>
        <taxon>Tracheophyta</taxon>
        <taxon>Spermatophyta</taxon>
        <taxon>Magnoliopsida</taxon>
        <taxon>Liliopsida</taxon>
        <taxon>Poales</taxon>
        <taxon>Poaceae</taxon>
        <taxon>PACMAD clade</taxon>
        <taxon>Chloridoideae</taxon>
        <taxon>Cynodonteae</taxon>
        <taxon>Eleusininae</taxon>
        <taxon>Eleusine</taxon>
    </lineage>
</organism>
<evidence type="ECO:0000313" key="3">
    <source>
        <dbReference type="Proteomes" id="UP001054889"/>
    </source>
</evidence>
<accession>A0AAV5CMG8</accession>
<name>A0AAV5CMG8_ELECO</name>
<dbReference type="EMBL" id="BQKI01000007">
    <property type="protein sequence ID" value="GJM99096.1"/>
    <property type="molecule type" value="Genomic_DNA"/>
</dbReference>
<reference evidence="2" key="2">
    <citation type="submission" date="2021-12" db="EMBL/GenBank/DDBJ databases">
        <title>Resequencing data analysis of finger millet.</title>
        <authorList>
            <person name="Hatakeyama M."/>
            <person name="Aluri S."/>
            <person name="Balachadran M.T."/>
            <person name="Sivarajan S.R."/>
            <person name="Poveda L."/>
            <person name="Shimizu-Inatsugi R."/>
            <person name="Schlapbach R."/>
            <person name="Sreeman S.M."/>
            <person name="Shimizu K.K."/>
        </authorList>
    </citation>
    <scope>NUCLEOTIDE SEQUENCE</scope>
</reference>
<comment type="similarity">
    <text evidence="1">Belongs to the plant acyltransferase family.</text>
</comment>
<comment type="caution">
    <text evidence="2">The sequence shown here is derived from an EMBL/GenBank/DDBJ whole genome shotgun (WGS) entry which is preliminary data.</text>
</comment>
<dbReference type="Pfam" id="PF02458">
    <property type="entry name" value="Transferase"/>
    <property type="match status" value="1"/>
</dbReference>
<protein>
    <submittedName>
        <fullName evidence="2">Uncharacterized protein</fullName>
    </submittedName>
</protein>
<dbReference type="InterPro" id="IPR023213">
    <property type="entry name" value="CAT-like_dom_sf"/>
</dbReference>
<sequence length="438" mass="47389">MSVTVRKSSPVVVRPSDEPVTTSNTIKLSSFDKALTRTPVTALIVFEQPIHKPAETIKMALSQAMVHYYPISGRLAAGGNDDDELHIKCTGEGVQFVAASCNSTLKEVKLLDHRRGSPSSKALVVDELDLYDPVEVCGPSKPLMVMQVTEFSCGGFIIGVTWNHAIADGFGIAQFLQAVGEFARGLSQPSVVPIRWDASLPSLPASTVAWQQLLLLGSFEALDLAHHDVTIPSSVINRIRAEYRASSNGQSCTTFEVVAAVIWQCRTRAIMSNPEAPAVLSIAVNIRRHAGAKDGYYGNCSLSPLVTATNGTVANGDITNLINLIKDAKEQIPHQFKRDGITDCNQNQQPAVDPQQLNSEVLYSMLALSSWRNIGFEEPDFGSGKPSRVMYNAKPKTLIVPGCVVCLPWKELDGANASSVCVKNEHAQAFLGELARFT</sequence>